<feature type="transmembrane region" description="Helical" evidence="1">
    <location>
        <begin position="24"/>
        <end position="41"/>
    </location>
</feature>
<reference evidence="2 3" key="1">
    <citation type="submission" date="2014-09" db="EMBL/GenBank/DDBJ databases">
        <title>Whole genome shotgun sequence of Escherichia vulneris NBRC 102420.</title>
        <authorList>
            <person name="Yoshida Y."/>
            <person name="Hosoyama A."/>
            <person name="Tsuchikane K."/>
            <person name="Ohji S."/>
            <person name="Ichikawa N."/>
            <person name="Kimura A."/>
            <person name="Yamazoe A."/>
            <person name="Ezaki T."/>
            <person name="Fujita N."/>
        </authorList>
    </citation>
    <scope>NUCLEOTIDE SEQUENCE [LARGE SCALE GENOMIC DNA]</scope>
    <source>
        <strain evidence="2 3">NBRC 102420</strain>
    </source>
</reference>
<evidence type="ECO:0000313" key="2">
    <source>
        <dbReference type="EMBL" id="GAL57183.1"/>
    </source>
</evidence>
<proteinExistence type="predicted"/>
<keyword evidence="3" id="KW-1185">Reference proteome</keyword>
<keyword evidence="1" id="KW-1133">Transmembrane helix</keyword>
<evidence type="ECO:0000256" key="1">
    <source>
        <dbReference type="SAM" id="Phobius"/>
    </source>
</evidence>
<keyword evidence="1" id="KW-0812">Transmembrane</keyword>
<sequence length="66" mass="6996">MVANDFHHYDNSRDNRFGSDVPDLNSLIVLLLALIILLVLTNKLPLLLSGIVGGASLQGGVGLGRV</sequence>
<organism evidence="2 3">
    <name type="scientific">Pseudescherichia vulneris NBRC 102420</name>
    <dbReference type="NCBI Taxonomy" id="1115515"/>
    <lineage>
        <taxon>Bacteria</taxon>
        <taxon>Pseudomonadati</taxon>
        <taxon>Pseudomonadota</taxon>
        <taxon>Gammaproteobacteria</taxon>
        <taxon>Enterobacterales</taxon>
        <taxon>Enterobacteriaceae</taxon>
        <taxon>Pseudescherichia</taxon>
    </lineage>
</organism>
<comment type="caution">
    <text evidence="2">The sequence shown here is derived from an EMBL/GenBank/DDBJ whole genome shotgun (WGS) entry which is preliminary data.</text>
</comment>
<protein>
    <submittedName>
        <fullName evidence="2">Uncharacterized protein</fullName>
    </submittedName>
</protein>
<dbReference type="AlphaFoldDB" id="A0A090UZ97"/>
<dbReference type="STRING" id="1115515.EV102420_07_00020"/>
<dbReference type="Proteomes" id="UP000029462">
    <property type="component" value="Unassembled WGS sequence"/>
</dbReference>
<keyword evidence="1" id="KW-0472">Membrane</keyword>
<name>A0A090UZ97_PSEVU</name>
<evidence type="ECO:0000313" key="3">
    <source>
        <dbReference type="Proteomes" id="UP000029462"/>
    </source>
</evidence>
<dbReference type="EMBL" id="BBMZ01000007">
    <property type="protein sequence ID" value="GAL57183.1"/>
    <property type="molecule type" value="Genomic_DNA"/>
</dbReference>
<accession>A0A090UZ97</accession>
<gene>
    <name evidence="2" type="ORF">EV102420_07_00020</name>
</gene>